<comment type="caution">
    <text evidence="2">The sequence shown here is derived from an EMBL/GenBank/DDBJ whole genome shotgun (WGS) entry which is preliminary data.</text>
</comment>
<dbReference type="Pfam" id="PF14588">
    <property type="entry name" value="YjgF_endoribonc"/>
    <property type="match status" value="1"/>
</dbReference>
<organism evidence="2 3">
    <name type="scientific">Paraburkholderia dipogonis</name>
    <dbReference type="NCBI Taxonomy" id="1211383"/>
    <lineage>
        <taxon>Bacteria</taxon>
        <taxon>Pseudomonadati</taxon>
        <taxon>Pseudomonadota</taxon>
        <taxon>Betaproteobacteria</taxon>
        <taxon>Burkholderiales</taxon>
        <taxon>Burkholderiaceae</taxon>
        <taxon>Paraburkholderia</taxon>
    </lineage>
</organism>
<feature type="domain" description="Endoribonuclease L-PSP/chorismate mutase-like" evidence="1">
    <location>
        <begin position="22"/>
        <end position="156"/>
    </location>
</feature>
<evidence type="ECO:0000313" key="3">
    <source>
        <dbReference type="Proteomes" id="UP001629230"/>
    </source>
</evidence>
<dbReference type="InterPro" id="IPR013813">
    <property type="entry name" value="Endoribo_LPSP/chorism_mut-like"/>
</dbReference>
<proteinExistence type="predicted"/>
<protein>
    <submittedName>
        <fullName evidence="2">RidA family protein</fullName>
    </submittedName>
</protein>
<dbReference type="InterPro" id="IPR035959">
    <property type="entry name" value="RutC-like_sf"/>
</dbReference>
<evidence type="ECO:0000259" key="1">
    <source>
        <dbReference type="Pfam" id="PF14588"/>
    </source>
</evidence>
<dbReference type="SUPFAM" id="SSF55298">
    <property type="entry name" value="YjgF-like"/>
    <property type="match status" value="1"/>
</dbReference>
<accession>A0ABW9AKU2</accession>
<keyword evidence="3" id="KW-1185">Reference proteome</keyword>
<name>A0ABW9AKU2_9BURK</name>
<dbReference type="PANTHER" id="PTHR43760:SF1">
    <property type="entry name" value="ENDORIBONUCLEASE L-PSP_CHORISMATE MUTASE-LIKE DOMAIN-CONTAINING PROTEIN"/>
    <property type="match status" value="1"/>
</dbReference>
<dbReference type="PANTHER" id="PTHR43760">
    <property type="entry name" value="ENDORIBONUCLEASE-RELATED"/>
    <property type="match status" value="1"/>
</dbReference>
<dbReference type="CDD" id="cd02199">
    <property type="entry name" value="YjgF_YER057c_UK114_like_1"/>
    <property type="match status" value="1"/>
</dbReference>
<dbReference type="EMBL" id="JAQQEZ010000005">
    <property type="protein sequence ID" value="MFM0001212.1"/>
    <property type="molecule type" value="Genomic_DNA"/>
</dbReference>
<dbReference type="Gene3D" id="3.30.1330.40">
    <property type="entry name" value="RutC-like"/>
    <property type="match status" value="1"/>
</dbReference>
<gene>
    <name evidence="2" type="ORF">PQR57_09300</name>
</gene>
<dbReference type="Proteomes" id="UP001629230">
    <property type="component" value="Unassembled WGS sequence"/>
</dbReference>
<evidence type="ECO:0000313" key="2">
    <source>
        <dbReference type="EMBL" id="MFM0001212.1"/>
    </source>
</evidence>
<sequence length="170" mass="17889">METFNTAMTTPTSNASPGTALARLNALGLALPNVPAPRGAFKPFSRSGQLIFLSGQICEWEGEVRFSGPVGEVHDLQAGQQAAQICALNLVAALHLALDGDLDRVLSCHRVGGFVYATPGYPDVPKVINGASDLFFEVFGERGRHARTAVGVATLPAAASVEVEAIFEVR</sequence>
<reference evidence="2 3" key="1">
    <citation type="journal article" date="2024" name="Chem. Sci.">
        <title>Discovery of megapolipeptins by genome mining of a Burkholderiales bacteria collection.</title>
        <authorList>
            <person name="Paulo B.S."/>
            <person name="Recchia M.J.J."/>
            <person name="Lee S."/>
            <person name="Fergusson C.H."/>
            <person name="Romanowski S.B."/>
            <person name="Hernandez A."/>
            <person name="Krull N."/>
            <person name="Liu D.Y."/>
            <person name="Cavanagh H."/>
            <person name="Bos A."/>
            <person name="Gray C.A."/>
            <person name="Murphy B.T."/>
            <person name="Linington R.G."/>
            <person name="Eustaquio A.S."/>
        </authorList>
    </citation>
    <scope>NUCLEOTIDE SEQUENCE [LARGE SCALE GENOMIC DNA]</scope>
    <source>
        <strain evidence="2 3">RL17-350-BIC-A</strain>
    </source>
</reference>
<dbReference type="RefSeq" id="WP_408176670.1">
    <property type="nucleotide sequence ID" value="NZ_JAQQEZ010000005.1"/>
</dbReference>